<dbReference type="EMBL" id="JAOTEM010000001">
    <property type="protein sequence ID" value="MCU7615617.1"/>
    <property type="molecule type" value="Genomic_DNA"/>
</dbReference>
<comment type="caution">
    <text evidence="2">The sequence shown here is derived from an EMBL/GenBank/DDBJ whole genome shotgun (WGS) entry which is preliminary data.</text>
</comment>
<sequence>MKGQIVVDYASNTPLPKDYDKTGNYYLKDVNNYLNNFTGTWEYVNGNEKFQIVLTKITKHHFNIPDMNRNVYRDGISFKYKKFINNTLVFESPTKDYPSFNSVDGKLLRGNTRDYGRVTVTVNYPQAIGGGVFIEGGAYFNADCRIELLPSVLTLNGGAEAPKIKFDLYLLGSRLGENQNPAYNGMPTFSIPNNVIMTKLP</sequence>
<feature type="domain" description="DUF6705" evidence="1">
    <location>
        <begin position="21"/>
        <end position="199"/>
    </location>
</feature>
<name>A0ABT2W2Z7_9FLAO</name>
<evidence type="ECO:0000313" key="2">
    <source>
        <dbReference type="EMBL" id="MCU7615617.1"/>
    </source>
</evidence>
<dbReference type="InterPro" id="IPR046551">
    <property type="entry name" value="DUF6705"/>
</dbReference>
<keyword evidence="3" id="KW-1185">Reference proteome</keyword>
<gene>
    <name evidence="2" type="ORF">NZ698_00285</name>
</gene>
<organism evidence="2 3">
    <name type="scientific">Chryseobacterium edaphi</name>
    <dbReference type="NCBI Taxonomy" id="2976532"/>
    <lineage>
        <taxon>Bacteria</taxon>
        <taxon>Pseudomonadati</taxon>
        <taxon>Bacteroidota</taxon>
        <taxon>Flavobacteriia</taxon>
        <taxon>Flavobacteriales</taxon>
        <taxon>Weeksellaceae</taxon>
        <taxon>Chryseobacterium group</taxon>
        <taxon>Chryseobacterium</taxon>
    </lineage>
</organism>
<dbReference type="Proteomes" id="UP001208649">
    <property type="component" value="Unassembled WGS sequence"/>
</dbReference>
<reference evidence="3" key="1">
    <citation type="submission" date="2023-07" db="EMBL/GenBank/DDBJ databases">
        <title>Chryseobacterium sp. strain PBS4-4 Genome sequencing and assembly.</title>
        <authorList>
            <person name="Jung Y."/>
        </authorList>
    </citation>
    <scope>NUCLEOTIDE SEQUENCE [LARGE SCALE GENOMIC DNA]</scope>
    <source>
        <strain evidence="3">PBS4-4</strain>
    </source>
</reference>
<evidence type="ECO:0000259" key="1">
    <source>
        <dbReference type="Pfam" id="PF20448"/>
    </source>
</evidence>
<protein>
    <recommendedName>
        <fullName evidence="1">DUF6705 domain-containing protein</fullName>
    </recommendedName>
</protein>
<evidence type="ECO:0000313" key="3">
    <source>
        <dbReference type="Proteomes" id="UP001208649"/>
    </source>
</evidence>
<accession>A0ABT2W2Z7</accession>
<dbReference type="Pfam" id="PF20448">
    <property type="entry name" value="DUF6705"/>
    <property type="match status" value="1"/>
</dbReference>
<proteinExistence type="predicted"/>